<accession>A0AAV0L7B0</accession>
<dbReference type="Pfam" id="PF03763">
    <property type="entry name" value="Remorin_C"/>
    <property type="match status" value="1"/>
</dbReference>
<comment type="similarity">
    <text evidence="1">Belongs to the remorin family.</text>
</comment>
<keyword evidence="5" id="KW-1185">Reference proteome</keyword>
<sequence>MKQHKKNLASSQSLGAFPIPSQAAARSYYQDSSNKGWCSERVPPLPSSSATTRQLGVTGLTPFYSGRAVPSKWEDAERWVCSPVMGYGPGSEPQSQFQKRPKSKSGPIVAPGVVHYSNCSPALQVLDAGSLRNLVVNSPFSTGVLMPNGVGLHYGAGGGRNLGGGGSGGRGNASKLVVWSDLVSDSSLPSSPGVHFVDPDGRVDEDMINEENTVSRVVSRRDMATQMSPDSKSNHSSPRRLSTVANMVDSGSREHPSKMEIREVQVDKKATVTSWSKNHSSSSIVKKRLPHPEDFHQNVMALTNSCSWDITEAVSDFSKVQREEAKITAWENLQKAKAEAEMRKLEMKLERKRSSSMDKILTKLTTAQLKAQQMRSSMPSVQEQQIPKRSQKSKSTYRHKRFGSMRSCFNCHVL</sequence>
<feature type="region of interest" description="Disordered" evidence="2">
    <location>
        <begin position="372"/>
        <end position="397"/>
    </location>
</feature>
<dbReference type="PANTHER" id="PTHR31471:SF2">
    <property type="entry name" value="REMORIN FAMILY PROTEIN"/>
    <property type="match status" value="1"/>
</dbReference>
<feature type="domain" description="Remorin C-terminal" evidence="3">
    <location>
        <begin position="303"/>
        <end position="400"/>
    </location>
</feature>
<proteinExistence type="inferred from homology"/>
<evidence type="ECO:0000259" key="3">
    <source>
        <dbReference type="Pfam" id="PF03763"/>
    </source>
</evidence>
<dbReference type="EMBL" id="CAMGYJ010000006">
    <property type="protein sequence ID" value="CAI0430222.1"/>
    <property type="molecule type" value="Genomic_DNA"/>
</dbReference>
<evidence type="ECO:0000313" key="4">
    <source>
        <dbReference type="EMBL" id="CAI0430222.1"/>
    </source>
</evidence>
<name>A0AAV0L7B0_9ROSI</name>
<dbReference type="InterPro" id="IPR005516">
    <property type="entry name" value="Remorin_C"/>
</dbReference>
<protein>
    <recommendedName>
        <fullName evidence="3">Remorin C-terminal domain-containing protein</fullName>
    </recommendedName>
</protein>
<dbReference type="Proteomes" id="UP001154282">
    <property type="component" value="Unassembled WGS sequence"/>
</dbReference>
<dbReference type="AlphaFoldDB" id="A0AAV0L7B0"/>
<reference evidence="4" key="1">
    <citation type="submission" date="2022-08" db="EMBL/GenBank/DDBJ databases">
        <authorList>
            <person name="Gutierrez-Valencia J."/>
        </authorList>
    </citation>
    <scope>NUCLEOTIDE SEQUENCE</scope>
</reference>
<dbReference type="PANTHER" id="PTHR31471">
    <property type="entry name" value="OS02G0116800 PROTEIN"/>
    <property type="match status" value="1"/>
</dbReference>
<evidence type="ECO:0000313" key="5">
    <source>
        <dbReference type="Proteomes" id="UP001154282"/>
    </source>
</evidence>
<evidence type="ECO:0000256" key="1">
    <source>
        <dbReference type="ARBA" id="ARBA00005711"/>
    </source>
</evidence>
<gene>
    <name evidence="4" type="ORF">LITE_LOCUS22504</name>
</gene>
<organism evidence="4 5">
    <name type="scientific">Linum tenue</name>
    <dbReference type="NCBI Taxonomy" id="586396"/>
    <lineage>
        <taxon>Eukaryota</taxon>
        <taxon>Viridiplantae</taxon>
        <taxon>Streptophyta</taxon>
        <taxon>Embryophyta</taxon>
        <taxon>Tracheophyta</taxon>
        <taxon>Spermatophyta</taxon>
        <taxon>Magnoliopsida</taxon>
        <taxon>eudicotyledons</taxon>
        <taxon>Gunneridae</taxon>
        <taxon>Pentapetalae</taxon>
        <taxon>rosids</taxon>
        <taxon>fabids</taxon>
        <taxon>Malpighiales</taxon>
        <taxon>Linaceae</taxon>
        <taxon>Linum</taxon>
    </lineage>
</organism>
<evidence type="ECO:0000256" key="2">
    <source>
        <dbReference type="SAM" id="MobiDB-lite"/>
    </source>
</evidence>
<feature type="compositionally biased region" description="Polar residues" evidence="2">
    <location>
        <begin position="372"/>
        <end position="388"/>
    </location>
</feature>
<comment type="caution">
    <text evidence="4">The sequence shown here is derived from an EMBL/GenBank/DDBJ whole genome shotgun (WGS) entry which is preliminary data.</text>
</comment>